<evidence type="ECO:0000313" key="10">
    <source>
        <dbReference type="Proteomes" id="UP000280307"/>
    </source>
</evidence>
<dbReference type="CDD" id="cd21153">
    <property type="entry name" value="PUA_RlmI"/>
    <property type="match status" value="1"/>
</dbReference>
<feature type="domain" description="RlmI-like PUA" evidence="8">
    <location>
        <begin position="4"/>
        <end position="67"/>
    </location>
</feature>
<evidence type="ECO:0000313" key="9">
    <source>
        <dbReference type="EMBL" id="RRR74622.1"/>
    </source>
</evidence>
<dbReference type="InterPro" id="IPR041532">
    <property type="entry name" value="RlmI-like_PUA"/>
</dbReference>
<dbReference type="Pfam" id="PF17785">
    <property type="entry name" value="PUA_3"/>
    <property type="match status" value="1"/>
</dbReference>
<dbReference type="InterPro" id="IPR036974">
    <property type="entry name" value="PUA_sf"/>
</dbReference>
<dbReference type="Pfam" id="PF10672">
    <property type="entry name" value="Methyltrans_SAM"/>
    <property type="match status" value="1"/>
</dbReference>
<dbReference type="Proteomes" id="UP000280307">
    <property type="component" value="Unassembled WGS sequence"/>
</dbReference>
<keyword evidence="3 9" id="KW-0489">Methyltransferase</keyword>
<dbReference type="Gene3D" id="2.30.130.10">
    <property type="entry name" value="PUA domain"/>
    <property type="match status" value="1"/>
</dbReference>
<dbReference type="CDD" id="cd11572">
    <property type="entry name" value="RlmI_M_like"/>
    <property type="match status" value="1"/>
</dbReference>
<comment type="caution">
    <text evidence="9">The sequence shown here is derived from an EMBL/GenBank/DDBJ whole genome shotgun (WGS) entry which is preliminary data.</text>
</comment>
<dbReference type="PANTHER" id="PTHR42873">
    <property type="entry name" value="RIBOSOMAL RNA LARGE SUBUNIT METHYLTRANSFERASE"/>
    <property type="match status" value="1"/>
</dbReference>
<dbReference type="GO" id="GO:0008168">
    <property type="term" value="F:methyltransferase activity"/>
    <property type="evidence" value="ECO:0007669"/>
    <property type="project" value="UniProtKB-KW"/>
</dbReference>
<dbReference type="SUPFAM" id="SSF88697">
    <property type="entry name" value="PUA domain-like"/>
    <property type="match status" value="1"/>
</dbReference>
<reference evidence="9 10" key="1">
    <citation type="submission" date="2018-12" db="EMBL/GenBank/DDBJ databases">
        <title>Genome Sequence of Candidatus Viridilinea halotolerans isolated from saline sulfide-rich spring.</title>
        <authorList>
            <person name="Grouzdev D.S."/>
            <person name="Burganskaya E.I."/>
            <person name="Krutkina M.S."/>
            <person name="Sukhacheva M.V."/>
            <person name="Gorlenko V.M."/>
        </authorList>
    </citation>
    <scope>NUCLEOTIDE SEQUENCE [LARGE SCALE GENOMIC DNA]</scope>
    <source>
        <strain evidence="9">Chok-6</strain>
    </source>
</reference>
<accession>A0A426U466</accession>
<dbReference type="GO" id="GO:0003723">
    <property type="term" value="F:RNA binding"/>
    <property type="evidence" value="ECO:0007669"/>
    <property type="project" value="InterPro"/>
</dbReference>
<dbReference type="PANTHER" id="PTHR42873:SF1">
    <property type="entry name" value="S-ADENOSYLMETHIONINE-DEPENDENT METHYLTRANSFERASE DOMAIN-CONTAINING PROTEIN"/>
    <property type="match status" value="1"/>
</dbReference>
<dbReference type="InterPro" id="IPR029063">
    <property type="entry name" value="SAM-dependent_MTases_sf"/>
</dbReference>
<sequence length="401" mass="43834">MASVTLKAGRERPLQQHHPWVFSGAIKPTRDTPQGGAVVDVLADDGMWLARGFYSSASQLRVRAATWQDDEPLDATWLRRRLAQALALRTPFLVHSTSACRLAFSESDGLPGLIVDRYGSFLVVQLLTQAMASRTHEITSALVELEEPDGIYERSDADVRAKEGLPAQEGLLWGDAPPAQLRLRPLQPPGMANEPPPLLVDIAGGQKTGHYLDQAANRARVAAYCAGARVLDCFCYSGGFSLYAALNRAAALTLVDSSPTALALARANLAMIDTPPLVEYVAGNVFHELRRYRAEHRRFDLIVLDPPKFVHSQNQSERAARAYKDINLLAMQLLVPGGILATFSCSGLLSNDLFQKIVFGAALDAHREVQIMERLGHAPDHPVLLSFPEGEYLKGLICRVA</sequence>
<evidence type="ECO:0000259" key="7">
    <source>
        <dbReference type="Pfam" id="PF10672"/>
    </source>
</evidence>
<evidence type="ECO:0000256" key="3">
    <source>
        <dbReference type="ARBA" id="ARBA00022603"/>
    </source>
</evidence>
<dbReference type="SUPFAM" id="SSF53335">
    <property type="entry name" value="S-adenosyl-L-methionine-dependent methyltransferases"/>
    <property type="match status" value="1"/>
</dbReference>
<dbReference type="Gene3D" id="3.40.50.150">
    <property type="entry name" value="Vaccinia Virus protein VP39"/>
    <property type="match status" value="1"/>
</dbReference>
<evidence type="ECO:0000256" key="5">
    <source>
        <dbReference type="ARBA" id="ARBA00022691"/>
    </source>
</evidence>
<evidence type="ECO:0000256" key="6">
    <source>
        <dbReference type="ARBA" id="ARBA00038091"/>
    </source>
</evidence>
<feature type="domain" description="S-adenosylmethionine-dependent methyltransferase" evidence="7">
    <location>
        <begin position="200"/>
        <end position="382"/>
    </location>
</feature>
<evidence type="ECO:0000256" key="4">
    <source>
        <dbReference type="ARBA" id="ARBA00022679"/>
    </source>
</evidence>
<keyword evidence="5" id="KW-0949">S-adenosyl-L-methionine</keyword>
<dbReference type="PROSITE" id="PS50890">
    <property type="entry name" value="PUA"/>
    <property type="match status" value="1"/>
</dbReference>
<evidence type="ECO:0000256" key="1">
    <source>
        <dbReference type="ARBA" id="ARBA00004496"/>
    </source>
</evidence>
<gene>
    <name evidence="9" type="ORF">EI684_06625</name>
</gene>
<organism evidence="9 10">
    <name type="scientific">Candidatus Viridilinea halotolerans</name>
    <dbReference type="NCBI Taxonomy" id="2491704"/>
    <lineage>
        <taxon>Bacteria</taxon>
        <taxon>Bacillati</taxon>
        <taxon>Chloroflexota</taxon>
        <taxon>Chloroflexia</taxon>
        <taxon>Chloroflexales</taxon>
        <taxon>Chloroflexineae</taxon>
        <taxon>Oscillochloridaceae</taxon>
        <taxon>Candidatus Viridilinea</taxon>
    </lineage>
</organism>
<protein>
    <submittedName>
        <fullName evidence="9">Methyltransferase domain-containing protein</fullName>
    </submittedName>
</protein>
<evidence type="ECO:0000256" key="2">
    <source>
        <dbReference type="ARBA" id="ARBA00022490"/>
    </source>
</evidence>
<dbReference type="GO" id="GO:0005737">
    <property type="term" value="C:cytoplasm"/>
    <property type="evidence" value="ECO:0007669"/>
    <property type="project" value="UniProtKB-SubCell"/>
</dbReference>
<keyword evidence="2" id="KW-0963">Cytoplasm</keyword>
<dbReference type="Gene3D" id="3.30.750.80">
    <property type="entry name" value="RNA methyltransferase domain (HRMD) like"/>
    <property type="match status" value="1"/>
</dbReference>
<dbReference type="InterPro" id="IPR015947">
    <property type="entry name" value="PUA-like_sf"/>
</dbReference>
<dbReference type="EMBL" id="RSAS01000253">
    <property type="protein sequence ID" value="RRR74622.1"/>
    <property type="molecule type" value="Genomic_DNA"/>
</dbReference>
<keyword evidence="4 9" id="KW-0808">Transferase</keyword>
<dbReference type="GO" id="GO:0032259">
    <property type="term" value="P:methylation"/>
    <property type="evidence" value="ECO:0007669"/>
    <property type="project" value="UniProtKB-KW"/>
</dbReference>
<name>A0A426U466_9CHLR</name>
<dbReference type="InterPro" id="IPR019614">
    <property type="entry name" value="SAM-dep_methyl-trfase"/>
</dbReference>
<comment type="subcellular location">
    <subcellularLocation>
        <location evidence="1">Cytoplasm</location>
    </subcellularLocation>
</comment>
<proteinExistence type="inferred from homology"/>
<dbReference type="CDD" id="cd02440">
    <property type="entry name" value="AdoMet_MTases"/>
    <property type="match status" value="1"/>
</dbReference>
<dbReference type="AlphaFoldDB" id="A0A426U466"/>
<comment type="similarity">
    <text evidence="6">Belongs to the methyltransferase superfamily. RlmI family.</text>
</comment>
<evidence type="ECO:0000259" key="8">
    <source>
        <dbReference type="Pfam" id="PF17785"/>
    </source>
</evidence>